<proteinExistence type="predicted"/>
<dbReference type="AlphaFoldDB" id="A0A9D1FFI1"/>
<reference evidence="1" key="2">
    <citation type="journal article" date="2021" name="PeerJ">
        <title>Extensive microbial diversity within the chicken gut microbiome revealed by metagenomics and culture.</title>
        <authorList>
            <person name="Gilroy R."/>
            <person name="Ravi A."/>
            <person name="Getino M."/>
            <person name="Pursley I."/>
            <person name="Horton D.L."/>
            <person name="Alikhan N.F."/>
            <person name="Baker D."/>
            <person name="Gharbi K."/>
            <person name="Hall N."/>
            <person name="Watson M."/>
            <person name="Adriaenssens E.M."/>
            <person name="Foster-Nyarko E."/>
            <person name="Jarju S."/>
            <person name="Secka A."/>
            <person name="Antonio M."/>
            <person name="Oren A."/>
            <person name="Chaudhuri R.R."/>
            <person name="La Ragione R."/>
            <person name="Hildebrand F."/>
            <person name="Pallen M.J."/>
        </authorList>
    </citation>
    <scope>NUCLEOTIDE SEQUENCE</scope>
    <source>
        <strain evidence="1">ChiGjej3B3-5194</strain>
    </source>
</reference>
<comment type="caution">
    <text evidence="1">The sequence shown here is derived from an EMBL/GenBank/DDBJ whole genome shotgun (WGS) entry which is preliminary data.</text>
</comment>
<evidence type="ECO:0000313" key="1">
    <source>
        <dbReference type="EMBL" id="HIS70789.1"/>
    </source>
</evidence>
<organism evidence="1 2">
    <name type="scientific">Candidatus Enterousia intestinigallinarum</name>
    <dbReference type="NCBI Taxonomy" id="2840790"/>
    <lineage>
        <taxon>Bacteria</taxon>
        <taxon>Pseudomonadati</taxon>
        <taxon>Pseudomonadota</taxon>
        <taxon>Alphaproteobacteria</taxon>
        <taxon>Candidatus Enterousia</taxon>
    </lineage>
</organism>
<accession>A0A9D1FFI1</accession>
<sequence>MKKLIMFLAGLVLLGLTGVAIYITGAIFDAGRRETVFPFFFQPNNLSDMRPGVPQTPEYMGDTQFMDLLVRKYITEYFYVAPDTENIARRTQSGSVLYRMSSAAVFDEWYANEAQNIQKLAENKSMRVARLIDSIFQPSGGKYWVVNYELVTWEKPNDFSVAPTVTRGTMYMDITYEMGMRRGVKLDELHDYLENGGDPAAVFNFRVNRIIQGQQ</sequence>
<evidence type="ECO:0000313" key="2">
    <source>
        <dbReference type="Proteomes" id="UP000886742"/>
    </source>
</evidence>
<dbReference type="Proteomes" id="UP000886742">
    <property type="component" value="Unassembled WGS sequence"/>
</dbReference>
<reference evidence="1" key="1">
    <citation type="submission" date="2020-10" db="EMBL/GenBank/DDBJ databases">
        <authorList>
            <person name="Gilroy R."/>
        </authorList>
    </citation>
    <scope>NUCLEOTIDE SEQUENCE</scope>
    <source>
        <strain evidence="1">ChiGjej3B3-5194</strain>
    </source>
</reference>
<dbReference type="EMBL" id="DVJI01000010">
    <property type="protein sequence ID" value="HIS70789.1"/>
    <property type="molecule type" value="Genomic_DNA"/>
</dbReference>
<name>A0A9D1FFI1_9PROT</name>
<protein>
    <submittedName>
        <fullName evidence="1">Uncharacterized protein</fullName>
    </submittedName>
</protein>
<gene>
    <name evidence="1" type="ORF">IAD02_02255</name>
</gene>